<feature type="domain" description="AAA" evidence="1">
    <location>
        <begin position="1"/>
        <end position="163"/>
    </location>
</feature>
<keyword evidence="2" id="KW-0378">Hydrolase</keyword>
<dbReference type="EC" id="3.6.-.-" evidence="2"/>
<dbReference type="RefSeq" id="WP_103921402.1">
    <property type="nucleotide sequence ID" value="NZ_FMSV02000540.1"/>
</dbReference>
<dbReference type="GO" id="GO:0016787">
    <property type="term" value="F:hydrolase activity"/>
    <property type="evidence" value="ECO:0007669"/>
    <property type="project" value="UniProtKB-KW"/>
</dbReference>
<keyword evidence="3" id="KW-1185">Reference proteome</keyword>
<dbReference type="InterPro" id="IPR050678">
    <property type="entry name" value="DNA_Partitioning_ATPase"/>
</dbReference>
<dbReference type="Gene3D" id="3.40.50.300">
    <property type="entry name" value="P-loop containing nucleotide triphosphate hydrolases"/>
    <property type="match status" value="1"/>
</dbReference>
<organism evidence="2 3">
    <name type="scientific">Candidatus Venteria ishoeyi</name>
    <dbReference type="NCBI Taxonomy" id="1899563"/>
    <lineage>
        <taxon>Bacteria</taxon>
        <taxon>Pseudomonadati</taxon>
        <taxon>Pseudomonadota</taxon>
        <taxon>Gammaproteobacteria</taxon>
        <taxon>Thiotrichales</taxon>
        <taxon>Thiotrichaceae</taxon>
        <taxon>Venteria</taxon>
    </lineage>
</organism>
<proteinExistence type="predicted"/>
<dbReference type="InterPro" id="IPR027417">
    <property type="entry name" value="P-loop_NTPase"/>
</dbReference>
<dbReference type="Proteomes" id="UP000236724">
    <property type="component" value="Unassembled WGS sequence"/>
</dbReference>
<dbReference type="OrthoDB" id="69313at2"/>
<gene>
    <name evidence="2" type="primary">soj_2</name>
    <name evidence="2" type="ORF">MBHS_03665</name>
</gene>
<dbReference type="PANTHER" id="PTHR13696:SF99">
    <property type="entry name" value="COBYRINIC ACID AC-DIAMIDE SYNTHASE"/>
    <property type="match status" value="1"/>
</dbReference>
<dbReference type="SUPFAM" id="SSF52540">
    <property type="entry name" value="P-loop containing nucleoside triphosphate hydrolases"/>
    <property type="match status" value="1"/>
</dbReference>
<dbReference type="EMBL" id="FMSV02000540">
    <property type="protein sequence ID" value="SEH07780.1"/>
    <property type="molecule type" value="Genomic_DNA"/>
</dbReference>
<evidence type="ECO:0000313" key="2">
    <source>
        <dbReference type="EMBL" id="SEH07780.1"/>
    </source>
</evidence>
<sequence>MKIIASYSIKGGVGKTSTAVNLAWQAAQEGANTLIWDLDPQAAASFYFRIKPKIKGGTKKLLKPKSVLDNLIKGTDYLNLDLLPADFSYRHMELGLNEQKHPTQQLLRLLRPLTQEYDYIFLDCPPTLTLVSENIFQAADIMICPVIPTTLSLRTLQQLEDFCNDNNLKHLSILPFFSMVDRRKKMHQQIIETFKPQGLFLNQQIAYASDIEKMGLRRAAVGDYAASSQAAKSYQSLWQEIQQRW</sequence>
<reference evidence="2 3" key="1">
    <citation type="submission" date="2016-10" db="EMBL/GenBank/DDBJ databases">
        <authorList>
            <person name="de Groot N.N."/>
        </authorList>
    </citation>
    <scope>NUCLEOTIDE SEQUENCE [LARGE SCALE GENOMIC DNA]</scope>
    <source>
        <strain evidence="2">MBHS1</strain>
    </source>
</reference>
<dbReference type="CDD" id="cd02042">
    <property type="entry name" value="ParAB_family"/>
    <property type="match status" value="1"/>
</dbReference>
<accession>A0A1H6FCG5</accession>
<dbReference type="PANTHER" id="PTHR13696">
    <property type="entry name" value="P-LOOP CONTAINING NUCLEOSIDE TRIPHOSPHATE HYDROLASE"/>
    <property type="match status" value="1"/>
</dbReference>
<dbReference type="PIRSF" id="PIRSF009320">
    <property type="entry name" value="Nuc_binding_HP_1000"/>
    <property type="match status" value="1"/>
</dbReference>
<dbReference type="InterPro" id="IPR025669">
    <property type="entry name" value="AAA_dom"/>
</dbReference>
<protein>
    <submittedName>
        <fullName evidence="2">Sporulation initiation inhibitor protein Soj</fullName>
        <ecNumber evidence="2">3.6.-.-</ecNumber>
    </submittedName>
</protein>
<dbReference type="AlphaFoldDB" id="A0A1H6FCG5"/>
<dbReference type="Pfam" id="PF13614">
    <property type="entry name" value="AAA_31"/>
    <property type="match status" value="1"/>
</dbReference>
<evidence type="ECO:0000313" key="3">
    <source>
        <dbReference type="Proteomes" id="UP000236724"/>
    </source>
</evidence>
<evidence type="ECO:0000259" key="1">
    <source>
        <dbReference type="Pfam" id="PF13614"/>
    </source>
</evidence>
<name>A0A1H6FCG5_9GAMM</name>